<protein>
    <submittedName>
        <fullName evidence="1">Uncharacterized protein</fullName>
    </submittedName>
</protein>
<dbReference type="Proteomes" id="UP000265566">
    <property type="component" value="Chromosome 3"/>
</dbReference>
<organism evidence="1 2">
    <name type="scientific">Medicago truncatula</name>
    <name type="common">Barrel medic</name>
    <name type="synonym">Medicago tribuloides</name>
    <dbReference type="NCBI Taxonomy" id="3880"/>
    <lineage>
        <taxon>Eukaryota</taxon>
        <taxon>Viridiplantae</taxon>
        <taxon>Streptophyta</taxon>
        <taxon>Embryophyta</taxon>
        <taxon>Tracheophyta</taxon>
        <taxon>Spermatophyta</taxon>
        <taxon>Magnoliopsida</taxon>
        <taxon>eudicotyledons</taxon>
        <taxon>Gunneridae</taxon>
        <taxon>Pentapetalae</taxon>
        <taxon>rosids</taxon>
        <taxon>fabids</taxon>
        <taxon>Fabales</taxon>
        <taxon>Fabaceae</taxon>
        <taxon>Papilionoideae</taxon>
        <taxon>50 kb inversion clade</taxon>
        <taxon>NPAAA clade</taxon>
        <taxon>Hologalegina</taxon>
        <taxon>IRL clade</taxon>
        <taxon>Trifolieae</taxon>
        <taxon>Medicago</taxon>
    </lineage>
</organism>
<comment type="caution">
    <text evidence="1">The sequence shown here is derived from an EMBL/GenBank/DDBJ whole genome shotgun (WGS) entry which is preliminary data.</text>
</comment>
<gene>
    <name evidence="1" type="ORF">MtrunA17_Chr3g0077211</name>
</gene>
<evidence type="ECO:0000313" key="1">
    <source>
        <dbReference type="EMBL" id="RHN65186.1"/>
    </source>
</evidence>
<dbReference type="AlphaFoldDB" id="A0A396IHQ3"/>
<name>A0A396IHQ3_MEDTR</name>
<proteinExistence type="predicted"/>
<dbReference type="Gramene" id="rna13003">
    <property type="protein sequence ID" value="RHN65186.1"/>
    <property type="gene ID" value="gene13003"/>
</dbReference>
<reference evidence="2" key="1">
    <citation type="journal article" date="2018" name="Nat. Plants">
        <title>Whole-genome landscape of Medicago truncatula symbiotic genes.</title>
        <authorList>
            <person name="Pecrix Y."/>
            <person name="Staton S.E."/>
            <person name="Sallet E."/>
            <person name="Lelandais-Briere C."/>
            <person name="Moreau S."/>
            <person name="Carrere S."/>
            <person name="Blein T."/>
            <person name="Jardinaud M.F."/>
            <person name="Latrasse D."/>
            <person name="Zouine M."/>
            <person name="Zahm M."/>
            <person name="Kreplak J."/>
            <person name="Mayjonade B."/>
            <person name="Satge C."/>
            <person name="Perez M."/>
            <person name="Cauet S."/>
            <person name="Marande W."/>
            <person name="Chantry-Darmon C."/>
            <person name="Lopez-Roques C."/>
            <person name="Bouchez O."/>
            <person name="Berard A."/>
            <person name="Debelle F."/>
            <person name="Munos S."/>
            <person name="Bendahmane A."/>
            <person name="Berges H."/>
            <person name="Niebel A."/>
            <person name="Buitink J."/>
            <person name="Frugier F."/>
            <person name="Benhamed M."/>
            <person name="Crespi M."/>
            <person name="Gouzy J."/>
            <person name="Gamas P."/>
        </authorList>
    </citation>
    <scope>NUCLEOTIDE SEQUENCE [LARGE SCALE GENOMIC DNA]</scope>
    <source>
        <strain evidence="2">cv. Jemalong A17</strain>
    </source>
</reference>
<dbReference type="EMBL" id="PSQE01000003">
    <property type="protein sequence ID" value="RHN65186.1"/>
    <property type="molecule type" value="Genomic_DNA"/>
</dbReference>
<accession>A0A396IHQ3</accession>
<evidence type="ECO:0000313" key="2">
    <source>
        <dbReference type="Proteomes" id="UP000265566"/>
    </source>
</evidence>
<sequence length="51" mass="5704">MHQFVSRSELLVPMGLAGIALASGSILRTHKLQNLLPQTFRRICQSLIQQT</sequence>